<evidence type="ECO:0000313" key="2">
    <source>
        <dbReference type="Proteomes" id="UP000005237"/>
    </source>
</evidence>
<proteinExistence type="predicted"/>
<organism evidence="1 2">
    <name type="scientific">Caenorhabditis japonica</name>
    <dbReference type="NCBI Taxonomy" id="281687"/>
    <lineage>
        <taxon>Eukaryota</taxon>
        <taxon>Metazoa</taxon>
        <taxon>Ecdysozoa</taxon>
        <taxon>Nematoda</taxon>
        <taxon>Chromadorea</taxon>
        <taxon>Rhabditida</taxon>
        <taxon>Rhabditina</taxon>
        <taxon>Rhabditomorpha</taxon>
        <taxon>Rhabditoidea</taxon>
        <taxon>Rhabditidae</taxon>
        <taxon>Peloderinae</taxon>
        <taxon>Caenorhabditis</taxon>
    </lineage>
</organism>
<dbReference type="AlphaFoldDB" id="A0A8R1IDT4"/>
<dbReference type="Proteomes" id="UP000005237">
    <property type="component" value="Unassembled WGS sequence"/>
</dbReference>
<dbReference type="EnsemblMetazoa" id="CJA34003.1">
    <property type="protein sequence ID" value="CJA34003.1"/>
    <property type="gene ID" value="WBGene00209850"/>
</dbReference>
<name>A0A8R1IDT4_CAEJA</name>
<accession>A0A8R1IDT4</accession>
<sequence length="71" mass="8218">MRTRNSAHLIVRDHANTAIFEETQTERAQLSSPSEAMLDTGQNVTNELNFCVKWAEKWALESRRIEDRGQE</sequence>
<keyword evidence="2" id="KW-1185">Reference proteome</keyword>
<protein>
    <submittedName>
        <fullName evidence="1">Uncharacterized protein</fullName>
    </submittedName>
</protein>
<reference evidence="2" key="1">
    <citation type="submission" date="2010-08" db="EMBL/GenBank/DDBJ databases">
        <authorList>
            <consortium name="Caenorhabditis japonica Sequencing Consortium"/>
            <person name="Wilson R.K."/>
        </authorList>
    </citation>
    <scope>NUCLEOTIDE SEQUENCE [LARGE SCALE GENOMIC DNA]</scope>
    <source>
        <strain evidence="2">DF5081</strain>
    </source>
</reference>
<evidence type="ECO:0000313" key="1">
    <source>
        <dbReference type="EnsemblMetazoa" id="CJA34003.1"/>
    </source>
</evidence>
<reference evidence="1" key="2">
    <citation type="submission" date="2022-06" db="UniProtKB">
        <authorList>
            <consortium name="EnsemblMetazoa"/>
        </authorList>
    </citation>
    <scope>IDENTIFICATION</scope>
    <source>
        <strain evidence="1">DF5081</strain>
    </source>
</reference>